<dbReference type="PANTHER" id="PTHR47962:SF7">
    <property type="entry name" value="MITOCHONDRIAL ATP-DEPENDENT HELICASE IRC3-RELATED"/>
    <property type="match status" value="1"/>
</dbReference>
<dbReference type="Proteomes" id="UP000598996">
    <property type="component" value="Unassembled WGS sequence"/>
</dbReference>
<evidence type="ECO:0000259" key="3">
    <source>
        <dbReference type="PROSITE" id="PS51194"/>
    </source>
</evidence>
<evidence type="ECO:0000313" key="4">
    <source>
        <dbReference type="EMBL" id="MBL7261811.1"/>
    </source>
</evidence>
<dbReference type="InterPro" id="IPR001650">
    <property type="entry name" value="Helicase_C-like"/>
</dbReference>
<dbReference type="RefSeq" id="WP_203078270.1">
    <property type="nucleotide sequence ID" value="NZ_JAENHO010000023.1"/>
</dbReference>
<evidence type="ECO:0000313" key="5">
    <source>
        <dbReference type="Proteomes" id="UP000598996"/>
    </source>
</evidence>
<gene>
    <name evidence="4" type="ORF">JKJ07_46805</name>
</gene>
<dbReference type="InterPro" id="IPR025202">
    <property type="entry name" value="PLD-like_dom"/>
</dbReference>
<sequence>MADDLSAGLYETVITESLLARISAIDSELVRTQKLRPADAADRIAQLLARQVLRALEAIGEDDRVAVGIEVAQLLTDALDQRLPRAGVRGDRPTEPGSILSALGELLPDGSVHVPARPLIPLLDTTVLTNAPGEPRLIHQVMQEIESADAIDVVMAFVRKTGINPLLSALRRHTDRGRRLRVLTTTYTGSTEASALDLLSDAGAEIRVSYDTTSTRLHAKSWIFHRRTSFDTAYVGSSNLTHSAQVSGKEWNVRLSAARNDDVIKKMVGIFETYWEGGDFVRYERSQFEEYLSRMRRADRGDQIILSPLEIRLEPFQNRLLELIEVARTDGHHRNLLVSATGTGKTVMAAMDYARLRQRMPRARLLFVAHRREILHKSLATFRHALRDHAFGELWVSGERHRDFDHVFASIQNLTPERLERLAEDHFDVVVIDEFHHAAAKSYATLLDKLKPRELLGLTATPERTDGQSILHWFDDRIAAELRLWDAIEQQRLTPFAYYGIHDGVDLREVPWRRGQGYDVDALTDKYVAGGTWARLVYQQLSDRVDDIRTIRCLGFCVSVAHAQHMAEQFRSIGLEAVAVHGGTSDADRDAALAGLGAGRIHVIFSVDLFNEGVDLPTVDTLLMLRPTDSATLFLQQLGRGLRLSEGKTVCTVLDFVGQHRREFRFDRRYRALLGGTRRELEKAIEDKFPFLPAGCHLELDKVAQDIVLRNVREAVPSRWAAKVEELRTMGRARGIVSLAEFLHETGLELSDIYDTSGRTWSTMLKAAGLAVLPEGPDEKPLRRAIGRQLHINDHQRLGGYLTFLQGDAPNVEQLAAVDRRLLRMLVASLSNTALAKDTGLQRAVDLVWAHPQVRYELQEVLTVLRDAPDHLQHSA</sequence>
<dbReference type="InterPro" id="IPR052511">
    <property type="entry name" value="ATP-dep_Helicase"/>
</dbReference>
<dbReference type="CDD" id="cd18799">
    <property type="entry name" value="SF2_C_EcoAI-like"/>
    <property type="match status" value="1"/>
</dbReference>
<dbReference type="Gene3D" id="3.30.870.10">
    <property type="entry name" value="Endonuclease Chain A"/>
    <property type="match status" value="1"/>
</dbReference>
<dbReference type="SMART" id="SM00487">
    <property type="entry name" value="DEXDc"/>
    <property type="match status" value="1"/>
</dbReference>
<evidence type="ECO:0000259" key="2">
    <source>
        <dbReference type="PROSITE" id="PS51192"/>
    </source>
</evidence>
<dbReference type="PROSITE" id="PS50035">
    <property type="entry name" value="PLD"/>
    <property type="match status" value="1"/>
</dbReference>
<keyword evidence="5" id="KW-1185">Reference proteome</keyword>
<dbReference type="PANTHER" id="PTHR47962">
    <property type="entry name" value="ATP-DEPENDENT HELICASE LHR-RELATED-RELATED"/>
    <property type="match status" value="1"/>
</dbReference>
<protein>
    <submittedName>
        <fullName evidence="4">DEAD/DEAH box helicase family protein</fullName>
    </submittedName>
</protein>
<feature type="domain" description="Helicase ATP-binding" evidence="2">
    <location>
        <begin position="326"/>
        <end position="480"/>
    </location>
</feature>
<dbReference type="PROSITE" id="PS51192">
    <property type="entry name" value="HELICASE_ATP_BIND_1"/>
    <property type="match status" value="1"/>
</dbReference>
<dbReference type="GO" id="GO:0004386">
    <property type="term" value="F:helicase activity"/>
    <property type="evidence" value="ECO:0007669"/>
    <property type="project" value="UniProtKB-KW"/>
</dbReference>
<accession>A0ABS1W4Y6</accession>
<dbReference type="Pfam" id="PF00271">
    <property type="entry name" value="Helicase_C"/>
    <property type="match status" value="1"/>
</dbReference>
<dbReference type="PROSITE" id="PS51194">
    <property type="entry name" value="HELICASE_CTER"/>
    <property type="match status" value="1"/>
</dbReference>
<keyword evidence="4" id="KW-0378">Hydrolase</keyword>
<dbReference type="Pfam" id="PF04851">
    <property type="entry name" value="ResIII"/>
    <property type="match status" value="1"/>
</dbReference>
<keyword evidence="4" id="KW-0547">Nucleotide-binding</keyword>
<feature type="domain" description="Helicase C-terminal" evidence="3">
    <location>
        <begin position="540"/>
        <end position="685"/>
    </location>
</feature>
<reference evidence="4 5" key="1">
    <citation type="submission" date="2021-01" db="EMBL/GenBank/DDBJ databases">
        <title>Actinoplanes sp. nov. LDG1-01 isolated from lichen.</title>
        <authorList>
            <person name="Saeng-In P."/>
            <person name="Phongsopitanun W."/>
            <person name="Kanchanasin P."/>
            <person name="Yuki M."/>
            <person name="Kudo T."/>
            <person name="Ohkuma M."/>
            <person name="Tanasupawat S."/>
        </authorList>
    </citation>
    <scope>NUCLEOTIDE SEQUENCE [LARGE SCALE GENOMIC DNA]</scope>
    <source>
        <strain evidence="4 5">LDG1-01</strain>
    </source>
</reference>
<dbReference type="Gene3D" id="3.40.50.300">
    <property type="entry name" value="P-loop containing nucleotide triphosphate hydrolases"/>
    <property type="match status" value="2"/>
</dbReference>
<dbReference type="CDD" id="cd18032">
    <property type="entry name" value="DEXHc_RE_I_III_res"/>
    <property type="match status" value="1"/>
</dbReference>
<proteinExistence type="predicted"/>
<keyword evidence="4" id="KW-0347">Helicase</keyword>
<feature type="domain" description="PLD phosphodiesterase" evidence="1">
    <location>
        <begin position="213"/>
        <end position="244"/>
    </location>
</feature>
<dbReference type="EMBL" id="JAENHO010000023">
    <property type="protein sequence ID" value="MBL7261811.1"/>
    <property type="molecule type" value="Genomic_DNA"/>
</dbReference>
<dbReference type="InterPro" id="IPR001736">
    <property type="entry name" value="PLipase_D/transphosphatidylase"/>
</dbReference>
<keyword evidence="4" id="KW-0067">ATP-binding</keyword>
<dbReference type="InterPro" id="IPR006935">
    <property type="entry name" value="Helicase/UvrB_N"/>
</dbReference>
<dbReference type="InterPro" id="IPR014001">
    <property type="entry name" value="Helicase_ATP-bd"/>
</dbReference>
<name>A0ABS1W4Y6_9ACTN</name>
<comment type="caution">
    <text evidence="4">The sequence shown here is derived from an EMBL/GenBank/DDBJ whole genome shotgun (WGS) entry which is preliminary data.</text>
</comment>
<dbReference type="SMART" id="SM00490">
    <property type="entry name" value="HELICc"/>
    <property type="match status" value="1"/>
</dbReference>
<dbReference type="InterPro" id="IPR027417">
    <property type="entry name" value="P-loop_NTPase"/>
</dbReference>
<dbReference type="SUPFAM" id="SSF56024">
    <property type="entry name" value="Phospholipase D/nuclease"/>
    <property type="match status" value="1"/>
</dbReference>
<dbReference type="SUPFAM" id="SSF52540">
    <property type="entry name" value="P-loop containing nucleoside triphosphate hydrolases"/>
    <property type="match status" value="1"/>
</dbReference>
<dbReference type="Pfam" id="PF13091">
    <property type="entry name" value="PLDc_2"/>
    <property type="match status" value="1"/>
</dbReference>
<evidence type="ECO:0000259" key="1">
    <source>
        <dbReference type="PROSITE" id="PS50035"/>
    </source>
</evidence>
<organism evidence="4 5">
    <name type="scientific">Paractinoplanes lichenicola</name>
    <dbReference type="NCBI Taxonomy" id="2802976"/>
    <lineage>
        <taxon>Bacteria</taxon>
        <taxon>Bacillati</taxon>
        <taxon>Actinomycetota</taxon>
        <taxon>Actinomycetes</taxon>
        <taxon>Micromonosporales</taxon>
        <taxon>Micromonosporaceae</taxon>
        <taxon>Paractinoplanes</taxon>
    </lineage>
</organism>